<organism evidence="2 3">
    <name type="scientific">Prorocentrum cordatum</name>
    <dbReference type="NCBI Taxonomy" id="2364126"/>
    <lineage>
        <taxon>Eukaryota</taxon>
        <taxon>Sar</taxon>
        <taxon>Alveolata</taxon>
        <taxon>Dinophyceae</taxon>
        <taxon>Prorocentrales</taxon>
        <taxon>Prorocentraceae</taxon>
        <taxon>Prorocentrum</taxon>
    </lineage>
</organism>
<feature type="compositionally biased region" description="Basic residues" evidence="1">
    <location>
        <begin position="126"/>
        <end position="136"/>
    </location>
</feature>
<feature type="region of interest" description="Disordered" evidence="1">
    <location>
        <begin position="24"/>
        <end position="51"/>
    </location>
</feature>
<feature type="region of interest" description="Disordered" evidence="1">
    <location>
        <begin position="63"/>
        <end position="170"/>
    </location>
</feature>
<evidence type="ECO:0000256" key="1">
    <source>
        <dbReference type="SAM" id="MobiDB-lite"/>
    </source>
</evidence>
<name>A0ABN9P8R0_9DINO</name>
<sequence length="170" mass="17866">MGEVPTALPGDGFCLPCSSSSLLAPALDGGPHEAGIKKEREHAGSNLRPSKIWERVTVTKMTASLSRCAPRRGARSSGPQQRRGTDPGPRCPLPRRAEAPRAGRGGGARAPGGGGAANVRREGARRWPRCASRRRGPSWSTPGLTFTSGLALAGRPARSHHVIEASSRRP</sequence>
<feature type="compositionally biased region" description="Gly residues" evidence="1">
    <location>
        <begin position="103"/>
        <end position="116"/>
    </location>
</feature>
<gene>
    <name evidence="2" type="ORF">PCOR1329_LOCUS797</name>
</gene>
<evidence type="ECO:0000313" key="3">
    <source>
        <dbReference type="Proteomes" id="UP001189429"/>
    </source>
</evidence>
<comment type="caution">
    <text evidence="2">The sequence shown here is derived from an EMBL/GenBank/DDBJ whole genome shotgun (WGS) entry which is preliminary data.</text>
</comment>
<protein>
    <submittedName>
        <fullName evidence="2">Uncharacterized protein</fullName>
    </submittedName>
</protein>
<evidence type="ECO:0000313" key="2">
    <source>
        <dbReference type="EMBL" id="CAK0789130.1"/>
    </source>
</evidence>
<feature type="compositionally biased region" description="Polar residues" evidence="1">
    <location>
        <begin position="138"/>
        <end position="148"/>
    </location>
</feature>
<accession>A0ABN9P8R0</accession>
<feature type="compositionally biased region" description="Basic and acidic residues" evidence="1">
    <location>
        <begin position="30"/>
        <end position="43"/>
    </location>
</feature>
<reference evidence="2" key="1">
    <citation type="submission" date="2023-10" db="EMBL/GenBank/DDBJ databases">
        <authorList>
            <person name="Chen Y."/>
            <person name="Shah S."/>
            <person name="Dougan E. K."/>
            <person name="Thang M."/>
            <person name="Chan C."/>
        </authorList>
    </citation>
    <scope>NUCLEOTIDE SEQUENCE [LARGE SCALE GENOMIC DNA]</scope>
</reference>
<proteinExistence type="predicted"/>
<keyword evidence="3" id="KW-1185">Reference proteome</keyword>
<dbReference type="EMBL" id="CAUYUJ010000181">
    <property type="protein sequence ID" value="CAK0789130.1"/>
    <property type="molecule type" value="Genomic_DNA"/>
</dbReference>
<feature type="compositionally biased region" description="Basic and acidic residues" evidence="1">
    <location>
        <begin position="161"/>
        <end position="170"/>
    </location>
</feature>
<dbReference type="Proteomes" id="UP001189429">
    <property type="component" value="Unassembled WGS sequence"/>
</dbReference>